<dbReference type="Proteomes" id="UP000339690">
    <property type="component" value="Chromosome"/>
</dbReference>
<protein>
    <submittedName>
        <fullName evidence="2">Uncharacterized protein</fullName>
    </submittedName>
</protein>
<keyword evidence="1" id="KW-1133">Transmembrane helix</keyword>
<dbReference type="RefSeq" id="WP_153790038.1">
    <property type="nucleotide sequence ID" value="NZ_CP045915.1"/>
</dbReference>
<keyword evidence="1" id="KW-0812">Transmembrane</keyword>
<feature type="transmembrane region" description="Helical" evidence="1">
    <location>
        <begin position="6"/>
        <end position="24"/>
    </location>
</feature>
<reference evidence="2 3" key="1">
    <citation type="submission" date="2019-11" db="EMBL/GenBank/DDBJ databases">
        <title>Gracilibacillus salitolerans sp. nov., a moderate halophile isolated from a saline soil in northwest China.</title>
        <authorList>
            <person name="Gan L."/>
        </authorList>
    </citation>
    <scope>NUCLEOTIDE SEQUENCE [LARGE SCALE GENOMIC DNA]</scope>
    <source>
        <strain evidence="2 3">SCU50</strain>
    </source>
</reference>
<keyword evidence="3" id="KW-1185">Reference proteome</keyword>
<evidence type="ECO:0000313" key="2">
    <source>
        <dbReference type="EMBL" id="QGH32864.1"/>
    </source>
</evidence>
<sequence>MKLRRFLTIGFLFIVVLVLVFINLPSNEEKAKDNKEIDLTFADNYISYVLNNETVSVNIFGAKKNIANLSDTIAGLELNNENIKIVEYEIDSGKTSNEHQLFNLMLDIKVLSNEIEKADTLRVTFDNNDSQEYNIGQMVVANEIDSSDHISYGNEYNVGYPEPSLVTTITNTNDESIIIKNVSDLNKMLFYEFSDELLIDPGKSYDIDIPSFENKESIQYDFYTITPIIYYKSGGNEHVFDLPTVIYGLLDDDDEKLWKVLN</sequence>
<accession>A0A5Q2TDR8</accession>
<dbReference type="AlphaFoldDB" id="A0A5Q2TDR8"/>
<dbReference type="KEGG" id="grc:GI584_01815"/>
<evidence type="ECO:0000313" key="3">
    <source>
        <dbReference type="Proteomes" id="UP000339690"/>
    </source>
</evidence>
<evidence type="ECO:0000256" key="1">
    <source>
        <dbReference type="SAM" id="Phobius"/>
    </source>
</evidence>
<proteinExistence type="predicted"/>
<name>A0A5Q2TDR8_9BACI</name>
<organism evidence="2 3">
    <name type="scientific">Gracilibacillus salitolerans</name>
    <dbReference type="NCBI Taxonomy" id="2663022"/>
    <lineage>
        <taxon>Bacteria</taxon>
        <taxon>Bacillati</taxon>
        <taxon>Bacillota</taxon>
        <taxon>Bacilli</taxon>
        <taxon>Bacillales</taxon>
        <taxon>Bacillaceae</taxon>
        <taxon>Gracilibacillus</taxon>
    </lineage>
</organism>
<dbReference type="EMBL" id="CP045915">
    <property type="protein sequence ID" value="QGH32864.1"/>
    <property type="molecule type" value="Genomic_DNA"/>
</dbReference>
<keyword evidence="1" id="KW-0472">Membrane</keyword>
<gene>
    <name evidence="2" type="ORF">GI584_01815</name>
</gene>